<sequence length="79" mass="8375">MERFYTHVCKGWDCAIDVEGEMLADAKAAYQSAAQGARALVADEIAIGHNDVDLELVITNECGIAVALLPVTARTTGLP</sequence>
<dbReference type="RefSeq" id="WP_039093824.1">
    <property type="nucleotide sequence ID" value="NZ_JTDN01000001.1"/>
</dbReference>
<protein>
    <recommendedName>
        <fullName evidence="1">DUF6894 domain-containing protein</fullName>
    </recommendedName>
</protein>
<dbReference type="Proteomes" id="UP000030988">
    <property type="component" value="Unassembled WGS sequence"/>
</dbReference>
<name>A0A0B2C0C9_9SPHN</name>
<dbReference type="AlphaFoldDB" id="A0A0B2C0C9"/>
<keyword evidence="3" id="KW-1185">Reference proteome</keyword>
<proteinExistence type="predicted"/>
<feature type="domain" description="DUF6894" evidence="1">
    <location>
        <begin position="3"/>
        <end position="72"/>
    </location>
</feature>
<comment type="caution">
    <text evidence="2">The sequence shown here is derived from an EMBL/GenBank/DDBJ whole genome shotgun (WGS) entry which is preliminary data.</text>
</comment>
<organism evidence="2 3">
    <name type="scientific">Croceibacterium mercuriale</name>
    <dbReference type="NCBI Taxonomy" id="1572751"/>
    <lineage>
        <taxon>Bacteria</taxon>
        <taxon>Pseudomonadati</taxon>
        <taxon>Pseudomonadota</taxon>
        <taxon>Alphaproteobacteria</taxon>
        <taxon>Sphingomonadales</taxon>
        <taxon>Erythrobacteraceae</taxon>
        <taxon>Croceibacterium</taxon>
    </lineage>
</organism>
<dbReference type="Pfam" id="PF21834">
    <property type="entry name" value="DUF6894"/>
    <property type="match status" value="1"/>
</dbReference>
<dbReference type="InterPro" id="IPR054189">
    <property type="entry name" value="DUF6894"/>
</dbReference>
<accession>A0A0B2C0C9</accession>
<evidence type="ECO:0000259" key="1">
    <source>
        <dbReference type="Pfam" id="PF21834"/>
    </source>
</evidence>
<dbReference type="EMBL" id="JTDN01000001">
    <property type="protein sequence ID" value="KHL25451.1"/>
    <property type="molecule type" value="Genomic_DNA"/>
</dbReference>
<evidence type="ECO:0000313" key="2">
    <source>
        <dbReference type="EMBL" id="KHL25451.1"/>
    </source>
</evidence>
<reference evidence="2 3" key="1">
    <citation type="submission" date="2014-11" db="EMBL/GenBank/DDBJ databases">
        <title>Draft genome sequence of Kirrobacter mercurialis.</title>
        <authorList>
            <person name="Coil D.A."/>
            <person name="Eisen J.A."/>
        </authorList>
    </citation>
    <scope>NUCLEOTIDE SEQUENCE [LARGE SCALE GENOMIC DNA]</scope>
    <source>
        <strain evidence="2 3">Coronado</strain>
    </source>
</reference>
<evidence type="ECO:0000313" key="3">
    <source>
        <dbReference type="Proteomes" id="UP000030988"/>
    </source>
</evidence>
<gene>
    <name evidence="2" type="ORF">PK98_01750</name>
</gene>